<sequence>MVSVSHTAHNIEITAESLQEDLARLEIQKQALERELAAVVAHLGSVQRALTALEALMHGGAKPQATDAAATVSTKRRRPSAPVPPQEGTPSSESADDATITRGVQKQQPAVSRRDPRDSASPAVANAVSRTPRPHTNDDGDDDKKYGKLTEQILEYFEGAGDADVRARDVAAALGRDKDSGSINAVRSTLDRLVGTCRIRRTGRGLYAKQA</sequence>
<dbReference type="EMBL" id="LMWU01000001">
    <property type="protein sequence ID" value="KUN74225.1"/>
    <property type="molecule type" value="Genomic_DNA"/>
</dbReference>
<comment type="caution">
    <text evidence="3">The sequence shown here is derived from an EMBL/GenBank/DDBJ whole genome shotgun (WGS) entry which is preliminary data.</text>
</comment>
<evidence type="ECO:0000256" key="1">
    <source>
        <dbReference type="SAM" id="Coils"/>
    </source>
</evidence>
<gene>
    <name evidence="3" type="ORF">AQJ46_01230</name>
</gene>
<reference evidence="3 4" key="1">
    <citation type="submission" date="2015-10" db="EMBL/GenBank/DDBJ databases">
        <title>Draft genome sequence of Streptomyces canus DSM 40017, type strain for the species Streptomyces canus.</title>
        <authorList>
            <person name="Ruckert C."/>
            <person name="Winkler A."/>
            <person name="Kalinowski J."/>
            <person name="Kampfer P."/>
            <person name="Glaeser S."/>
        </authorList>
    </citation>
    <scope>NUCLEOTIDE SEQUENCE [LARGE SCALE GENOMIC DNA]</scope>
    <source>
        <strain evidence="3 4">DSM 40017</strain>
    </source>
</reference>
<accession>A0A101SHF5</accession>
<organism evidence="3 4">
    <name type="scientific">Streptomyces canus</name>
    <dbReference type="NCBI Taxonomy" id="58343"/>
    <lineage>
        <taxon>Bacteria</taxon>
        <taxon>Bacillati</taxon>
        <taxon>Actinomycetota</taxon>
        <taxon>Actinomycetes</taxon>
        <taxon>Kitasatosporales</taxon>
        <taxon>Streptomycetaceae</taxon>
        <taxon>Streptomyces</taxon>
        <taxon>Streptomyces aurantiacus group</taxon>
    </lineage>
</organism>
<evidence type="ECO:0000313" key="3">
    <source>
        <dbReference type="EMBL" id="KUN74225.1"/>
    </source>
</evidence>
<feature type="compositionally biased region" description="Basic and acidic residues" evidence="2">
    <location>
        <begin position="135"/>
        <end position="145"/>
    </location>
</feature>
<feature type="coiled-coil region" evidence="1">
    <location>
        <begin position="8"/>
        <end position="42"/>
    </location>
</feature>
<evidence type="ECO:0000313" key="4">
    <source>
        <dbReference type="Proteomes" id="UP000053669"/>
    </source>
</evidence>
<name>A0A101SHF5_9ACTN</name>
<keyword evidence="1" id="KW-0175">Coiled coil</keyword>
<dbReference type="RefSeq" id="WP_059203770.1">
    <property type="nucleotide sequence ID" value="NZ_KQ948656.1"/>
</dbReference>
<dbReference type="AlphaFoldDB" id="A0A101SHF5"/>
<proteinExistence type="predicted"/>
<evidence type="ECO:0000256" key="2">
    <source>
        <dbReference type="SAM" id="MobiDB-lite"/>
    </source>
</evidence>
<dbReference type="Proteomes" id="UP000053669">
    <property type="component" value="Unassembled WGS sequence"/>
</dbReference>
<feature type="region of interest" description="Disordered" evidence="2">
    <location>
        <begin position="60"/>
        <end position="145"/>
    </location>
</feature>
<protein>
    <submittedName>
        <fullName evidence="3">Uncharacterized protein</fullName>
    </submittedName>
</protein>